<evidence type="ECO:0000256" key="10">
    <source>
        <dbReference type="ARBA" id="ARBA00023329"/>
    </source>
</evidence>
<name>A0A673BIW3_9TELE</name>
<comment type="function">
    <text evidence="17">Binds to orexin receptors HCRTR1/OX1R and HCRTR2/OX2R with a high affinity. Stimulates food intake. Modulates pituitary luteinizing hormone secretion in an ovarian steroid-dependent manner.</text>
</comment>
<evidence type="ECO:0000256" key="8">
    <source>
        <dbReference type="ARBA" id="ARBA00023283"/>
    </source>
</evidence>
<dbReference type="GO" id="GO:0005184">
    <property type="term" value="F:neuropeptide hormone activity"/>
    <property type="evidence" value="ECO:0007669"/>
    <property type="project" value="TreeGrafter"/>
</dbReference>
<dbReference type="AlphaFoldDB" id="A0A673BIW3"/>
<evidence type="ECO:0000256" key="5">
    <source>
        <dbReference type="ARBA" id="ARBA00022824"/>
    </source>
</evidence>
<dbReference type="GO" id="GO:0030431">
    <property type="term" value="P:sleep"/>
    <property type="evidence" value="ECO:0007669"/>
    <property type="project" value="TreeGrafter"/>
</dbReference>
<evidence type="ECO:0000313" key="19">
    <source>
        <dbReference type="Ensembl" id="ENSSORP00005041194.1"/>
    </source>
</evidence>
<dbReference type="PANTHER" id="PTHR15173">
    <property type="entry name" value="OREXIN"/>
    <property type="match status" value="1"/>
</dbReference>
<evidence type="ECO:0000256" key="6">
    <source>
        <dbReference type="ARBA" id="ARBA00023018"/>
    </source>
</evidence>
<evidence type="ECO:0000256" key="2">
    <source>
        <dbReference type="ARBA" id="ARBA00004541"/>
    </source>
</evidence>
<evidence type="ECO:0000256" key="15">
    <source>
        <dbReference type="ARBA" id="ARBA00034367"/>
    </source>
</evidence>
<protein>
    <recommendedName>
        <fullName evidence="12">Hypocretin neuropeptide precursor</fullName>
    </recommendedName>
    <alternativeName>
        <fullName evidence="16">Hypocretin</fullName>
    </alternativeName>
    <alternativeName>
        <fullName evidence="13">Orexin precursor</fullName>
    </alternativeName>
    <alternativeName>
        <fullName evidence="15">Prepro-orexin</fullName>
    </alternativeName>
    <alternativeName>
        <fullName evidence="14">Preprohypocretin</fullName>
    </alternativeName>
</protein>
<evidence type="ECO:0000256" key="4">
    <source>
        <dbReference type="ARBA" id="ARBA00022815"/>
    </source>
</evidence>
<keyword evidence="4" id="KW-0027">Amidation</keyword>
<dbReference type="Proteomes" id="UP000472271">
    <property type="component" value="Chromosome 8"/>
</dbReference>
<dbReference type="GO" id="GO:0046928">
    <property type="term" value="P:regulation of neurotransmitter secretion"/>
    <property type="evidence" value="ECO:0007669"/>
    <property type="project" value="TreeGrafter"/>
</dbReference>
<organism evidence="19 20">
    <name type="scientific">Sphaeramia orbicularis</name>
    <name type="common">orbiculate cardinalfish</name>
    <dbReference type="NCBI Taxonomy" id="375764"/>
    <lineage>
        <taxon>Eukaryota</taxon>
        <taxon>Metazoa</taxon>
        <taxon>Chordata</taxon>
        <taxon>Craniata</taxon>
        <taxon>Vertebrata</taxon>
        <taxon>Euteleostomi</taxon>
        <taxon>Actinopterygii</taxon>
        <taxon>Neopterygii</taxon>
        <taxon>Teleostei</taxon>
        <taxon>Neoteleostei</taxon>
        <taxon>Acanthomorphata</taxon>
        <taxon>Gobiaria</taxon>
        <taxon>Kurtiformes</taxon>
        <taxon>Apogonoidei</taxon>
        <taxon>Apogonidae</taxon>
        <taxon>Apogoninae</taxon>
        <taxon>Sphaeramia</taxon>
    </lineage>
</organism>
<dbReference type="Pfam" id="PF02072">
    <property type="entry name" value="Orexin"/>
    <property type="match status" value="1"/>
</dbReference>
<dbReference type="GO" id="GO:0048471">
    <property type="term" value="C:perinuclear region of cytoplasm"/>
    <property type="evidence" value="ECO:0007669"/>
    <property type="project" value="TreeGrafter"/>
</dbReference>
<evidence type="ECO:0000256" key="14">
    <source>
        <dbReference type="ARBA" id="ARBA00034354"/>
    </source>
</evidence>
<evidence type="ECO:0000256" key="16">
    <source>
        <dbReference type="ARBA" id="ARBA00034371"/>
    </source>
</evidence>
<reference evidence="19" key="2">
    <citation type="submission" date="2025-08" db="UniProtKB">
        <authorList>
            <consortium name="Ensembl"/>
        </authorList>
    </citation>
    <scope>IDENTIFICATION</scope>
</reference>
<dbReference type="GO" id="GO:0031410">
    <property type="term" value="C:cytoplasmic vesicle"/>
    <property type="evidence" value="ECO:0007669"/>
    <property type="project" value="UniProtKB-SubCell"/>
</dbReference>
<comment type="function">
    <text evidence="18">Binds to orexin receptor HCRTR2/OX2R only. Stimulates food intake. Modulates pituitary luteinizing hormone secretion in an ovarian steroid-dependent manner.</text>
</comment>
<evidence type="ECO:0000256" key="7">
    <source>
        <dbReference type="ARBA" id="ARBA00023157"/>
    </source>
</evidence>
<dbReference type="GO" id="GO:0031771">
    <property type="term" value="F:type 1 orexin receptor binding"/>
    <property type="evidence" value="ECO:0007669"/>
    <property type="project" value="TreeGrafter"/>
</dbReference>
<evidence type="ECO:0000256" key="17">
    <source>
        <dbReference type="ARBA" id="ARBA00045659"/>
    </source>
</evidence>
<reference evidence="19" key="1">
    <citation type="submission" date="2019-06" db="EMBL/GenBank/DDBJ databases">
        <authorList>
            <consortium name="Wellcome Sanger Institute Data Sharing"/>
        </authorList>
    </citation>
    <scope>NUCLEOTIDE SEQUENCE [LARGE SCALE GENOMIC DNA]</scope>
</reference>
<dbReference type="PANTHER" id="PTHR15173:SF2">
    <property type="entry name" value="HYPOCRETIN NEUROPEPTIDE PRECURSOR"/>
    <property type="match status" value="1"/>
</dbReference>
<evidence type="ECO:0000256" key="18">
    <source>
        <dbReference type="ARBA" id="ARBA00046224"/>
    </source>
</evidence>
<keyword evidence="6" id="KW-0770">Synapse</keyword>
<evidence type="ECO:0000256" key="1">
    <source>
        <dbReference type="ARBA" id="ARBA00004427"/>
    </source>
</evidence>
<evidence type="ECO:0000256" key="13">
    <source>
        <dbReference type="ARBA" id="ARBA00034351"/>
    </source>
</evidence>
<evidence type="ECO:0000256" key="11">
    <source>
        <dbReference type="ARBA" id="ARBA00034103"/>
    </source>
</evidence>
<dbReference type="PRINTS" id="PR01091">
    <property type="entry name" value="OREXINPP"/>
</dbReference>
<keyword evidence="7" id="KW-1015">Disulfide bond</keyword>
<evidence type="ECO:0000256" key="12">
    <source>
        <dbReference type="ARBA" id="ARBA00034336"/>
    </source>
</evidence>
<dbReference type="GO" id="GO:0042594">
    <property type="term" value="P:response to starvation"/>
    <property type="evidence" value="ECO:0007669"/>
    <property type="project" value="TreeGrafter"/>
</dbReference>
<evidence type="ECO:0000256" key="3">
    <source>
        <dbReference type="ARBA" id="ARBA00009198"/>
    </source>
</evidence>
<dbReference type="InParanoid" id="A0A673BIW3"/>
<accession>A0A673BIW3</accession>
<keyword evidence="9" id="KW-0527">Neuropeptide</keyword>
<comment type="similarity">
    <text evidence="3">Belongs to the orexin family.</text>
</comment>
<dbReference type="GO" id="GO:0051971">
    <property type="term" value="P:positive regulation of transmission of nerve impulse"/>
    <property type="evidence" value="ECO:0007669"/>
    <property type="project" value="TreeGrafter"/>
</dbReference>
<evidence type="ECO:0000256" key="9">
    <source>
        <dbReference type="ARBA" id="ARBA00023320"/>
    </source>
</evidence>
<dbReference type="InterPro" id="IPR001704">
    <property type="entry name" value="Orexin"/>
</dbReference>
<evidence type="ECO:0000313" key="20">
    <source>
        <dbReference type="Proteomes" id="UP000472271"/>
    </source>
</evidence>
<keyword evidence="20" id="KW-1185">Reference proteome</keyword>
<dbReference type="GO" id="GO:0007218">
    <property type="term" value="P:neuropeptide signaling pathway"/>
    <property type="evidence" value="ECO:0007669"/>
    <property type="project" value="UniProtKB-KW"/>
</dbReference>
<dbReference type="GO" id="GO:0042755">
    <property type="term" value="P:eating behavior"/>
    <property type="evidence" value="ECO:0007669"/>
    <property type="project" value="TreeGrafter"/>
</dbReference>
<dbReference type="GO" id="GO:0031772">
    <property type="term" value="F:type 2 orexin receptor binding"/>
    <property type="evidence" value="ECO:0007669"/>
    <property type="project" value="TreeGrafter"/>
</dbReference>
<keyword evidence="5" id="KW-0256">Endoplasmic reticulum</keyword>
<keyword evidence="10" id="KW-0968">Cytoplasmic vesicle</keyword>
<sequence>KILIHMCYESTMRTSEINKIYKKKYTKANSVLQMRGCCSQPSRGTLTGDAAAGILTLGKRLEDEHRLQSRLHQLLHGSKNQAAGILTMGKRTEEGLENRKYIQRSGITVHTLYFAFYIIFPHTQTNSKTLREGATPRKSTL</sequence>
<dbReference type="GO" id="GO:0045202">
    <property type="term" value="C:synapse"/>
    <property type="evidence" value="ECO:0007669"/>
    <property type="project" value="UniProtKB-SubCell"/>
</dbReference>
<dbReference type="GO" id="GO:0005791">
    <property type="term" value="C:rough endoplasmic reticulum"/>
    <property type="evidence" value="ECO:0007669"/>
    <property type="project" value="UniProtKB-SubCell"/>
</dbReference>
<dbReference type="GO" id="GO:0001659">
    <property type="term" value="P:temperature homeostasis"/>
    <property type="evidence" value="ECO:0007669"/>
    <property type="project" value="TreeGrafter"/>
</dbReference>
<reference evidence="19" key="3">
    <citation type="submission" date="2025-09" db="UniProtKB">
        <authorList>
            <consortium name="Ensembl"/>
        </authorList>
    </citation>
    <scope>IDENTIFICATION</scope>
</reference>
<keyword evidence="8" id="KW-0873">Pyrrolidone carboxylic acid</keyword>
<comment type="subcellular location">
    <subcellularLocation>
        <location evidence="2">Cytoplasmic vesicle</location>
    </subcellularLocation>
    <subcellularLocation>
        <location evidence="1">Rough endoplasmic reticulum</location>
    </subcellularLocation>
    <subcellularLocation>
        <location evidence="11">Synapse</location>
    </subcellularLocation>
</comment>
<proteinExistence type="inferred from homology"/>
<dbReference type="Ensembl" id="ENSSORT00005042256.1">
    <property type="protein sequence ID" value="ENSSORP00005041194.1"/>
    <property type="gene ID" value="ENSSORG00005019195.1"/>
</dbReference>